<protein>
    <submittedName>
        <fullName evidence="2">Uncharacterized protein</fullName>
    </submittedName>
</protein>
<dbReference type="AlphaFoldDB" id="A0A485MQ33"/>
<feature type="non-terminal residue" evidence="2">
    <location>
        <position position="1"/>
    </location>
</feature>
<feature type="region of interest" description="Disordered" evidence="1">
    <location>
        <begin position="1"/>
        <end position="53"/>
    </location>
</feature>
<keyword evidence="3" id="KW-1185">Reference proteome</keyword>
<sequence length="53" mass="6030">VSYKLLSFNHRSSRETSTPLPRDYDPPNCAPESQDYNGTDATKRKEGRNQFPG</sequence>
<evidence type="ECO:0000313" key="3">
    <source>
        <dbReference type="Proteomes" id="UP000386466"/>
    </source>
</evidence>
<name>A0A485MQ33_LYNPA</name>
<proteinExistence type="predicted"/>
<gene>
    <name evidence="2" type="ORF">LYPA_23C010852</name>
</gene>
<accession>A0A485MQ33</accession>
<dbReference type="Proteomes" id="UP000386466">
    <property type="component" value="Unassembled WGS sequence"/>
</dbReference>
<organism evidence="2 3">
    <name type="scientific">Lynx pardinus</name>
    <name type="common">Iberian lynx</name>
    <name type="synonym">Felis pardina</name>
    <dbReference type="NCBI Taxonomy" id="191816"/>
    <lineage>
        <taxon>Eukaryota</taxon>
        <taxon>Metazoa</taxon>
        <taxon>Chordata</taxon>
        <taxon>Craniata</taxon>
        <taxon>Vertebrata</taxon>
        <taxon>Euteleostomi</taxon>
        <taxon>Mammalia</taxon>
        <taxon>Eutheria</taxon>
        <taxon>Laurasiatheria</taxon>
        <taxon>Carnivora</taxon>
        <taxon>Feliformia</taxon>
        <taxon>Felidae</taxon>
        <taxon>Felinae</taxon>
        <taxon>Lynx</taxon>
    </lineage>
</organism>
<evidence type="ECO:0000256" key="1">
    <source>
        <dbReference type="SAM" id="MobiDB-lite"/>
    </source>
</evidence>
<dbReference type="EMBL" id="CAAGRJ010004020">
    <property type="protein sequence ID" value="VFV22038.1"/>
    <property type="molecule type" value="Genomic_DNA"/>
</dbReference>
<evidence type="ECO:0000313" key="2">
    <source>
        <dbReference type="EMBL" id="VFV22038.1"/>
    </source>
</evidence>
<reference evidence="2 3" key="1">
    <citation type="submission" date="2019-01" db="EMBL/GenBank/DDBJ databases">
        <authorList>
            <person name="Alioto T."/>
            <person name="Alioto T."/>
        </authorList>
    </citation>
    <scope>NUCLEOTIDE SEQUENCE [LARGE SCALE GENOMIC DNA]</scope>
</reference>
<feature type="compositionally biased region" description="Basic and acidic residues" evidence="1">
    <location>
        <begin position="41"/>
        <end position="53"/>
    </location>
</feature>